<sequence>MSFGFSLGDFFAVGEFAWKVYKSCKGAGSAFTEVQNEVLGLHTALRELHDETENPDSIFNRTGAGKRNELGTLVRNCMGVLKDLNKLLIKYKSLGTSSKRTWDRVKFGAENLQEIRDRLLSHTSSLTLFLTTLGTGSLGRIEKKLDELIADVRAGRRERTILTIAGEDGDDDSETQWNILKSDLADEGVPRSDIERHKHWIKAKLTELVENGDLEEQESLESLNAKGLDQVETLPPGTRGKDEKHISRTSNTEAGAQKKSTILSEKGSSSNYKPPMVENEDEDEQAYEDSEDSEEPVPKDFVTSASSIPSPTKTPLESLGKLHSKKSQQSDDEPEELDSGGHNNRTNTPEAPGNHVNGYEEYEDDLISDVSDDDTDTILPSDSTSQFNQPQPSNYEWPSTHLARDRSPSPLYSAENGRTTDTSRSRLKSHHRVPQPTRYIIDNGRTVPIRVSKNPDSEPEPTRYIIDQGRTVPVRVFRDSYSEPEESYSVDQQSPKSSRDQPADREPLYLQAKRRSNYLHKAQGSERSQMDRQNAYPTNQQYSTFPGPPRESSECDRRYNTPGQNPAHSSYPKVPYAQSPEYPERSYFANPHRDKYDNYSNGFAAPTESNTYQPPPELKRGQGGGEGGFSFASPEKIFSDFMRGLDHDDINEFYSKNSNGSNREFTTNGVEPEVTTVERPLKISLEEMFTGVNKKMKITRKTIDELGGMSSSQERILELDIKPGLKKGSKVKFKGVGDQERDGRRSDLHFIIEEKPHPLFTRKSDDIHMDLRVNLFDSLFGIQQTLTTIAGKQINFERTGITPPGTSEIFAGHGMPNSKKPNERGDFVVTINIEYPTHLSEFQKRLLRKALLDERN</sequence>
<dbReference type="EMBL" id="JBFCZG010000004">
    <property type="protein sequence ID" value="KAL3423938.1"/>
    <property type="molecule type" value="Genomic_DNA"/>
</dbReference>
<evidence type="ECO:0000313" key="4">
    <source>
        <dbReference type="EMBL" id="KAL3423938.1"/>
    </source>
</evidence>
<feature type="domain" description="Chaperone DnaJ C-terminal" evidence="3">
    <location>
        <begin position="678"/>
        <end position="836"/>
    </location>
</feature>
<evidence type="ECO:0000256" key="1">
    <source>
        <dbReference type="ARBA" id="ARBA00023186"/>
    </source>
</evidence>
<proteinExistence type="predicted"/>
<protein>
    <submittedName>
        <fullName evidence="4">DnaJ heat shock family protein</fullName>
    </submittedName>
</protein>
<dbReference type="PANTHER" id="PTHR24078:SF553">
    <property type="entry name" value="DNAJ HOMOLOG SUBFAMILY B MEMBER 5"/>
    <property type="match status" value="1"/>
</dbReference>
<dbReference type="Pfam" id="PF01556">
    <property type="entry name" value="DnaJ_C"/>
    <property type="match status" value="1"/>
</dbReference>
<feature type="compositionally biased region" description="Polar residues" evidence="2">
    <location>
        <begin position="525"/>
        <end position="544"/>
    </location>
</feature>
<name>A0ABR4PL21_9HELO</name>
<keyword evidence="4" id="KW-0346">Stress response</keyword>
<reference evidence="4 5" key="1">
    <citation type="submission" date="2024-06" db="EMBL/GenBank/DDBJ databases">
        <title>Complete genome of Phlyctema vagabunda strain 19-DSS-EL-015.</title>
        <authorList>
            <person name="Fiorenzani C."/>
        </authorList>
    </citation>
    <scope>NUCLEOTIDE SEQUENCE [LARGE SCALE GENOMIC DNA]</scope>
    <source>
        <strain evidence="4 5">19-DSS-EL-015</strain>
    </source>
</reference>
<comment type="caution">
    <text evidence="4">The sequence shown here is derived from an EMBL/GenBank/DDBJ whole genome shotgun (WGS) entry which is preliminary data.</text>
</comment>
<evidence type="ECO:0000313" key="5">
    <source>
        <dbReference type="Proteomes" id="UP001629113"/>
    </source>
</evidence>
<dbReference type="InterPro" id="IPR051339">
    <property type="entry name" value="DnaJ_subfamily_B"/>
</dbReference>
<dbReference type="CDD" id="cd10747">
    <property type="entry name" value="DnaJ_C"/>
    <property type="match status" value="1"/>
</dbReference>
<accession>A0ABR4PL21</accession>
<dbReference type="Gene3D" id="2.60.260.20">
    <property type="entry name" value="Urease metallochaperone UreE, N-terminal domain"/>
    <property type="match status" value="2"/>
</dbReference>
<feature type="compositionally biased region" description="Acidic residues" evidence="2">
    <location>
        <begin position="278"/>
        <end position="295"/>
    </location>
</feature>
<feature type="compositionally biased region" description="Acidic residues" evidence="2">
    <location>
        <begin position="360"/>
        <end position="376"/>
    </location>
</feature>
<keyword evidence="5" id="KW-1185">Reference proteome</keyword>
<keyword evidence="1" id="KW-0143">Chaperone</keyword>
<gene>
    <name evidence="4" type="ORF">PVAG01_05685</name>
</gene>
<dbReference type="Proteomes" id="UP001629113">
    <property type="component" value="Unassembled WGS sequence"/>
</dbReference>
<feature type="compositionally biased region" description="Polar residues" evidence="2">
    <location>
        <begin position="248"/>
        <end position="272"/>
    </location>
</feature>
<dbReference type="InterPro" id="IPR002939">
    <property type="entry name" value="DnaJ_C"/>
</dbReference>
<evidence type="ECO:0000256" key="2">
    <source>
        <dbReference type="SAM" id="MobiDB-lite"/>
    </source>
</evidence>
<dbReference type="SUPFAM" id="SSF49493">
    <property type="entry name" value="HSP40/DnaJ peptide-binding domain"/>
    <property type="match status" value="2"/>
</dbReference>
<feature type="compositionally biased region" description="Polar residues" evidence="2">
    <location>
        <begin position="380"/>
        <end position="397"/>
    </location>
</feature>
<feature type="compositionally biased region" description="Polar residues" evidence="2">
    <location>
        <begin position="303"/>
        <end position="315"/>
    </location>
</feature>
<dbReference type="PANTHER" id="PTHR24078">
    <property type="entry name" value="DNAJ HOMOLOG SUBFAMILY C MEMBER"/>
    <property type="match status" value="1"/>
</dbReference>
<dbReference type="InterPro" id="IPR008971">
    <property type="entry name" value="HSP40/DnaJ_pept-bd"/>
</dbReference>
<organism evidence="4 5">
    <name type="scientific">Phlyctema vagabunda</name>
    <dbReference type="NCBI Taxonomy" id="108571"/>
    <lineage>
        <taxon>Eukaryota</taxon>
        <taxon>Fungi</taxon>
        <taxon>Dikarya</taxon>
        <taxon>Ascomycota</taxon>
        <taxon>Pezizomycotina</taxon>
        <taxon>Leotiomycetes</taxon>
        <taxon>Helotiales</taxon>
        <taxon>Dermateaceae</taxon>
        <taxon>Phlyctema</taxon>
    </lineage>
</organism>
<feature type="compositionally biased region" description="Basic and acidic residues" evidence="2">
    <location>
        <begin position="497"/>
        <end position="507"/>
    </location>
</feature>
<feature type="region of interest" description="Disordered" evidence="2">
    <location>
        <begin position="222"/>
        <end position="595"/>
    </location>
</feature>
<evidence type="ECO:0000259" key="3">
    <source>
        <dbReference type="Pfam" id="PF01556"/>
    </source>
</evidence>